<dbReference type="EMBL" id="VSIV01000001">
    <property type="protein sequence ID" value="TYB37327.1"/>
    <property type="molecule type" value="Genomic_DNA"/>
</dbReference>
<dbReference type="GO" id="GO:0032259">
    <property type="term" value="P:methylation"/>
    <property type="evidence" value="ECO:0007669"/>
    <property type="project" value="UniProtKB-KW"/>
</dbReference>
<accession>A0A5D0MYR7</accession>
<dbReference type="Pfam" id="PF08241">
    <property type="entry name" value="Methyltransf_11"/>
    <property type="match status" value="1"/>
</dbReference>
<sequence length="251" mass="29179">MITFRNNFDKVAEYYNNNAHAQKIAAKRLIEILKSMGESNFQNILELGAGSGILTNLIKNNFDYENIICSDLAYNFLKFNGEPIKVQCNILKLPFKNQSFDNVISSSTLQWIDDLDKLLKEIEYVSKKSFKGAFSIFLKGTFHEMDKVSKLTGFGNILEMKESRYYLENFYNNGFNVDFCHEEKHTIFFDSVRQFLNSHKMTGATVKANKFISKNNYNSFLKYYKKLFSIKNKIPVSYNIGYYIITKQTGK</sequence>
<dbReference type="PANTHER" id="PTHR13090:SF1">
    <property type="entry name" value="ARGININE-HYDROXYLASE NDUFAF5, MITOCHONDRIAL"/>
    <property type="match status" value="1"/>
</dbReference>
<keyword evidence="1 4" id="KW-0489">Methyltransferase</keyword>
<evidence type="ECO:0000259" key="3">
    <source>
        <dbReference type="Pfam" id="PF08241"/>
    </source>
</evidence>
<dbReference type="RefSeq" id="WP_303699858.1">
    <property type="nucleotide sequence ID" value="NZ_VSIV01000001.1"/>
</dbReference>
<dbReference type="Proteomes" id="UP000323337">
    <property type="component" value="Unassembled WGS sequence"/>
</dbReference>
<proteinExistence type="predicted"/>
<dbReference type="AlphaFoldDB" id="A0A5D0MYR7"/>
<evidence type="ECO:0000313" key="4">
    <source>
        <dbReference type="EMBL" id="TYB37327.1"/>
    </source>
</evidence>
<evidence type="ECO:0000256" key="2">
    <source>
        <dbReference type="ARBA" id="ARBA00022679"/>
    </source>
</evidence>
<dbReference type="InterPro" id="IPR029063">
    <property type="entry name" value="SAM-dependent_MTases_sf"/>
</dbReference>
<organism evidence="4 5">
    <name type="scientific">Flexistipes sinusarabici</name>
    <dbReference type="NCBI Taxonomy" id="2352"/>
    <lineage>
        <taxon>Bacteria</taxon>
        <taxon>Pseudomonadati</taxon>
        <taxon>Deferribacterota</taxon>
        <taxon>Deferribacteres</taxon>
        <taxon>Deferribacterales</taxon>
        <taxon>Flexistipitaceae</taxon>
        <taxon>Flexistipes</taxon>
    </lineage>
</organism>
<dbReference type="InterPro" id="IPR013216">
    <property type="entry name" value="Methyltransf_11"/>
</dbReference>
<gene>
    <name evidence="4" type="ORF">FXF49_00010</name>
</gene>
<feature type="domain" description="Methyltransferase type 11" evidence="3">
    <location>
        <begin position="45"/>
        <end position="128"/>
    </location>
</feature>
<dbReference type="SUPFAM" id="SSF53335">
    <property type="entry name" value="S-adenosyl-L-methionine-dependent methyltransferases"/>
    <property type="match status" value="1"/>
</dbReference>
<keyword evidence="2 4" id="KW-0808">Transferase</keyword>
<reference evidence="4 5" key="1">
    <citation type="submission" date="2019-08" db="EMBL/GenBank/DDBJ databases">
        <title>Genomic characterization of a novel candidate phylum (ARYD3) from a high temperature, high salinity tertiary oil reservoir in north central Oklahoma, USA.</title>
        <authorList>
            <person name="Youssef N.H."/>
            <person name="Yadav A."/>
            <person name="Elshahed M.S."/>
        </authorList>
    </citation>
    <scope>NUCLEOTIDE SEQUENCE [LARGE SCALE GENOMIC DNA]</scope>
    <source>
        <strain evidence="4">ARYD1</strain>
    </source>
</reference>
<dbReference type="CDD" id="cd02440">
    <property type="entry name" value="AdoMet_MTases"/>
    <property type="match status" value="1"/>
</dbReference>
<evidence type="ECO:0000256" key="1">
    <source>
        <dbReference type="ARBA" id="ARBA00022603"/>
    </source>
</evidence>
<evidence type="ECO:0000313" key="5">
    <source>
        <dbReference type="Proteomes" id="UP000323337"/>
    </source>
</evidence>
<dbReference type="Gene3D" id="3.40.50.150">
    <property type="entry name" value="Vaccinia Virus protein VP39"/>
    <property type="match status" value="1"/>
</dbReference>
<dbReference type="InterPro" id="IPR050602">
    <property type="entry name" value="Malonyl-ACP_OMT"/>
</dbReference>
<dbReference type="GO" id="GO:0008757">
    <property type="term" value="F:S-adenosylmethionine-dependent methyltransferase activity"/>
    <property type="evidence" value="ECO:0007669"/>
    <property type="project" value="InterPro"/>
</dbReference>
<name>A0A5D0MYR7_FLESI</name>
<comment type="caution">
    <text evidence="4">The sequence shown here is derived from an EMBL/GenBank/DDBJ whole genome shotgun (WGS) entry which is preliminary data.</text>
</comment>
<protein>
    <submittedName>
        <fullName evidence="4">Methyltransferase domain-containing protein</fullName>
    </submittedName>
</protein>
<dbReference type="PANTHER" id="PTHR13090">
    <property type="entry name" value="ARGININE-HYDROXYLASE NDUFAF5, MITOCHONDRIAL"/>
    <property type="match status" value="1"/>
</dbReference>